<protein>
    <submittedName>
        <fullName evidence="2">DotG protein</fullName>
    </submittedName>
</protein>
<sequence>MSSKAQEVLGRLGMLLLEFGVAASSLRLLCPDHEIACQVLHSGRQAVRVFKKLRIPVPILLMFPVRREEVCAHYDVCELLESMRPRQIRQLVPAKGRQLEAYFRRQNGSTAQQLLALEFELPDLKGAGCGPEELKGAGCTAADLRAVGFYLFQLLPSFSLEELCEVGYGADDLASVGCALDALQKAGFEAEGLVAGGYCLDKLKAAGFTAKQLSKAGVPLPRLIALGFPCGALQKAGFPNMELHKAGFTIQELARGGIYLRKDGFTLEQLTREAGYDCKVLQRNGYDVWELRPYFPPEELLQAFSREEVLHVGYSLRELRLARFSAVELRRFLGQHAAAVTFKEAGFAPEELKKAQFTASQLREARFDIVALVNAFTKDELKQAKYTDKQVHEASKAARKQRKTK</sequence>
<dbReference type="AlphaFoldDB" id="A0A812LEY8"/>
<dbReference type="OrthoDB" id="422346at2759"/>
<dbReference type="InterPro" id="IPR057481">
    <property type="entry name" value="Decapeptide"/>
</dbReference>
<dbReference type="EMBL" id="CAJNDS010001035">
    <property type="protein sequence ID" value="CAE7244848.1"/>
    <property type="molecule type" value="Genomic_DNA"/>
</dbReference>
<evidence type="ECO:0000313" key="3">
    <source>
        <dbReference type="Proteomes" id="UP000604046"/>
    </source>
</evidence>
<gene>
    <name evidence="2" type="primary">dotG</name>
    <name evidence="2" type="ORF">SNAT2548_LOCUS11492</name>
</gene>
<comment type="caution">
    <text evidence="2">The sequence shown here is derived from an EMBL/GenBank/DDBJ whole genome shotgun (WGS) entry which is preliminary data.</text>
</comment>
<organism evidence="2 3">
    <name type="scientific">Symbiodinium natans</name>
    <dbReference type="NCBI Taxonomy" id="878477"/>
    <lineage>
        <taxon>Eukaryota</taxon>
        <taxon>Sar</taxon>
        <taxon>Alveolata</taxon>
        <taxon>Dinophyceae</taxon>
        <taxon>Suessiales</taxon>
        <taxon>Symbiodiniaceae</taxon>
        <taxon>Symbiodinium</taxon>
    </lineage>
</organism>
<feature type="signal peptide" evidence="1">
    <location>
        <begin position="1"/>
        <end position="23"/>
    </location>
</feature>
<reference evidence="2" key="1">
    <citation type="submission" date="2021-02" db="EMBL/GenBank/DDBJ databases">
        <authorList>
            <person name="Dougan E. K."/>
            <person name="Rhodes N."/>
            <person name="Thang M."/>
            <person name="Chan C."/>
        </authorList>
    </citation>
    <scope>NUCLEOTIDE SEQUENCE</scope>
</reference>
<name>A0A812LEY8_9DINO</name>
<proteinExistence type="predicted"/>
<dbReference type="Proteomes" id="UP000604046">
    <property type="component" value="Unassembled WGS sequence"/>
</dbReference>
<dbReference type="Pfam" id="PF25296">
    <property type="entry name" value="Decapeptide"/>
    <property type="match status" value="1"/>
</dbReference>
<keyword evidence="1" id="KW-0732">Signal</keyword>
<evidence type="ECO:0000313" key="2">
    <source>
        <dbReference type="EMBL" id="CAE7244848.1"/>
    </source>
</evidence>
<keyword evidence="3" id="KW-1185">Reference proteome</keyword>
<accession>A0A812LEY8</accession>
<feature type="chain" id="PRO_5032400919" evidence="1">
    <location>
        <begin position="24"/>
        <end position="405"/>
    </location>
</feature>
<evidence type="ECO:0000256" key="1">
    <source>
        <dbReference type="SAM" id="SignalP"/>
    </source>
</evidence>